<reference evidence="2 3" key="1">
    <citation type="submission" date="2019-02" db="EMBL/GenBank/DDBJ databases">
        <title>Opniocepnalus argus genome.</title>
        <authorList>
            <person name="Zhou C."/>
            <person name="Xiao S."/>
        </authorList>
    </citation>
    <scope>NUCLEOTIDE SEQUENCE [LARGE SCALE GENOMIC DNA]</scope>
    <source>
        <strain evidence="2">OARG1902GOOAL</strain>
        <tissue evidence="2">Muscle</tissue>
    </source>
</reference>
<dbReference type="AlphaFoldDB" id="A0A6G1Q6F1"/>
<evidence type="ECO:0000313" key="3">
    <source>
        <dbReference type="Proteomes" id="UP000503349"/>
    </source>
</evidence>
<reference evidence="3" key="2">
    <citation type="submission" date="2019-02" db="EMBL/GenBank/DDBJ databases">
        <title>Opniocepnalus argus Var Kimnra genome.</title>
        <authorList>
            <person name="Zhou C."/>
            <person name="Xiao S."/>
        </authorList>
    </citation>
    <scope>NUCLEOTIDE SEQUENCE [LARGE SCALE GENOMIC DNA]</scope>
</reference>
<feature type="region of interest" description="Disordered" evidence="1">
    <location>
        <begin position="24"/>
        <end position="59"/>
    </location>
</feature>
<proteinExistence type="predicted"/>
<evidence type="ECO:0000256" key="1">
    <source>
        <dbReference type="SAM" id="MobiDB-lite"/>
    </source>
</evidence>
<evidence type="ECO:0000313" key="2">
    <source>
        <dbReference type="EMBL" id="KAF3697838.1"/>
    </source>
</evidence>
<dbReference type="EMBL" id="CM015724">
    <property type="protein sequence ID" value="KAF3697838.1"/>
    <property type="molecule type" value="Genomic_DNA"/>
</dbReference>
<protein>
    <submittedName>
        <fullName evidence="2">Uncharacterized protein</fullName>
    </submittedName>
</protein>
<keyword evidence="3" id="KW-1185">Reference proteome</keyword>
<organism evidence="2 3">
    <name type="scientific">Channa argus</name>
    <name type="common">Northern snakehead</name>
    <name type="synonym">Ophicephalus argus</name>
    <dbReference type="NCBI Taxonomy" id="215402"/>
    <lineage>
        <taxon>Eukaryota</taxon>
        <taxon>Metazoa</taxon>
        <taxon>Chordata</taxon>
        <taxon>Craniata</taxon>
        <taxon>Vertebrata</taxon>
        <taxon>Euteleostomi</taxon>
        <taxon>Actinopterygii</taxon>
        <taxon>Neopterygii</taxon>
        <taxon>Teleostei</taxon>
        <taxon>Neoteleostei</taxon>
        <taxon>Acanthomorphata</taxon>
        <taxon>Anabantaria</taxon>
        <taxon>Anabantiformes</taxon>
        <taxon>Channoidei</taxon>
        <taxon>Channidae</taxon>
        <taxon>Channa</taxon>
    </lineage>
</organism>
<gene>
    <name evidence="2" type="ORF">EXN66_Car013519</name>
</gene>
<accession>A0A6G1Q6F1</accession>
<name>A0A6G1Q6F1_CHAAH</name>
<sequence>MEGYSLGDITKKLEISLKARHCSLQRHAATGPSQERKRRGSPKQTKFYESLKKQMLQQH</sequence>
<dbReference type="Proteomes" id="UP000503349">
    <property type="component" value="Chromosome 13"/>
</dbReference>